<evidence type="ECO:0000256" key="6">
    <source>
        <dbReference type="ARBA" id="ARBA00023180"/>
    </source>
</evidence>
<dbReference type="Ensembl" id="ENSANAT00000051602.1">
    <property type="protein sequence ID" value="ENSANAP00000033543.1"/>
    <property type="gene ID" value="ENSANAG00000034429.1"/>
</dbReference>
<keyword evidence="5" id="KW-0472">Membrane</keyword>
<evidence type="ECO:0000313" key="9">
    <source>
        <dbReference type="Proteomes" id="UP000233020"/>
    </source>
</evidence>
<accession>A0A2K5EJZ7</accession>
<proteinExistence type="inferred from homology"/>
<evidence type="ECO:0000256" key="7">
    <source>
        <dbReference type="SAM" id="MobiDB-lite"/>
    </source>
</evidence>
<dbReference type="InterPro" id="IPR010335">
    <property type="entry name" value="Mesothelin"/>
</dbReference>
<dbReference type="GeneTree" id="ENSGT00950000182957"/>
<feature type="region of interest" description="Disordered" evidence="7">
    <location>
        <begin position="654"/>
        <end position="694"/>
    </location>
</feature>
<dbReference type="GO" id="GO:0016020">
    <property type="term" value="C:membrane"/>
    <property type="evidence" value="ECO:0007669"/>
    <property type="project" value="UniProtKB-SubCell"/>
</dbReference>
<reference evidence="8" key="1">
    <citation type="submission" date="2025-08" db="UniProtKB">
        <authorList>
            <consortium name="Ensembl"/>
        </authorList>
    </citation>
    <scope>IDENTIFICATION</scope>
</reference>
<evidence type="ECO:0000313" key="8">
    <source>
        <dbReference type="Ensembl" id="ENSANAP00000033543.1"/>
    </source>
</evidence>
<dbReference type="PANTHER" id="PTHR23412">
    <property type="entry name" value="STEREOCILIN RELATED"/>
    <property type="match status" value="1"/>
</dbReference>
<evidence type="ECO:0000256" key="1">
    <source>
        <dbReference type="ARBA" id="ARBA00004370"/>
    </source>
</evidence>
<protein>
    <submittedName>
        <fullName evidence="8">Mesothelin like</fullName>
    </submittedName>
</protein>
<dbReference type="Proteomes" id="UP000233020">
    <property type="component" value="Unplaced"/>
</dbReference>
<keyword evidence="9" id="KW-1185">Reference proteome</keyword>
<dbReference type="STRING" id="37293.ENSANAP00000033543"/>
<dbReference type="AlphaFoldDB" id="A0A2K5EJZ7"/>
<evidence type="ECO:0000256" key="2">
    <source>
        <dbReference type="ARBA" id="ARBA00011016"/>
    </source>
</evidence>
<evidence type="ECO:0000256" key="5">
    <source>
        <dbReference type="ARBA" id="ARBA00023136"/>
    </source>
</evidence>
<keyword evidence="6" id="KW-0325">Glycoprotein</keyword>
<name>A0A2K5EJZ7_AOTNA</name>
<feature type="compositionally biased region" description="Polar residues" evidence="7">
    <location>
        <begin position="661"/>
        <end position="677"/>
    </location>
</feature>
<dbReference type="GO" id="GO:0009986">
    <property type="term" value="C:cell surface"/>
    <property type="evidence" value="ECO:0007669"/>
    <property type="project" value="TreeGrafter"/>
</dbReference>
<keyword evidence="3" id="KW-0732">Signal</keyword>
<keyword evidence="4" id="KW-0130">Cell adhesion</keyword>
<evidence type="ECO:0000256" key="3">
    <source>
        <dbReference type="ARBA" id="ARBA00022729"/>
    </source>
</evidence>
<dbReference type="Pfam" id="PF06060">
    <property type="entry name" value="Mesothelin"/>
    <property type="match status" value="1"/>
</dbReference>
<dbReference type="GO" id="GO:0007160">
    <property type="term" value="P:cell-matrix adhesion"/>
    <property type="evidence" value="ECO:0007669"/>
    <property type="project" value="TreeGrafter"/>
</dbReference>
<comment type="similarity">
    <text evidence="2">Belongs to the mesothelin family.</text>
</comment>
<reference evidence="8" key="2">
    <citation type="submission" date="2025-09" db="UniProtKB">
        <authorList>
            <consortium name="Ensembl"/>
        </authorList>
    </citation>
    <scope>IDENTIFICATION</scope>
</reference>
<feature type="region of interest" description="Disordered" evidence="7">
    <location>
        <begin position="15"/>
        <end position="42"/>
    </location>
</feature>
<comment type="subcellular location">
    <subcellularLocation>
        <location evidence="1">Membrane</location>
    </subcellularLocation>
</comment>
<sequence>SWTHCPWPQCLPAPGRLSQDDQCSPPHRRGPRSGCPAELSSHPPPVPCCPLFWAPGQGSLPRRDGCYPPQRPPPFPDPPRHYLLLSAQCQPLPAARLLVPAGQPAAPGPALSPDPEAGLIAGAPPGLAGEQEGSCLANLASRCGLQDDFTLHPPSLLLFYNLSQVRADDCRTFIRHAAQGDVELLDHLPDQRVALWRAALACLVVGTGWGGLLGWAGCIGGGILLGADLLAPQGGPLPRLRASDLQLLGVLVCDMDASSIATADPRVLENLQRCPQLTAHQRTALNSLLAGGRTQLGPPGSWTVEELQALGPLATYISPRLWAQVQEAVGLGFFHSVVAACRTGRLSRHEARRFVTSFLESKAKRVSSRRRLRTGNITAATLQDDLFLVHYDCAQLESCLDSRVLTASLAPLLQHPLPAECQRVVKAKLTQIYPGGLPEDQLRLITSLVYLYSGAEIGQWNITSRDTVVALLASDVALENQTEAVLQKFLDHNGTVSSALLLAVGGTRLCWMSPQQIQTIRPQELRLAGALDVSSCPQSRKDVLYTKAQEAFGSSRTPAAYYRLMRPYLGESPAPTHPCPVGGAPVEELRQLAQANISMDIDTFTSLNPRVLQSLDVGTVIALLGPNVGDLQKARSHPTVRSWLRSLSSSALGQLGLDTDPTGSAHATSGPPSTTPQAPHLAHTSGLPGNAARASTSGSLWAPLGYLPLAVALPSRPTPHCSPGTCTLGSVHGAASGWLGSQRSGAGKTGLLGTAGCPLGLRRRL</sequence>
<evidence type="ECO:0000256" key="4">
    <source>
        <dbReference type="ARBA" id="ARBA00022889"/>
    </source>
</evidence>
<gene>
    <name evidence="8" type="primary">MSLNL</name>
</gene>
<dbReference type="PANTHER" id="PTHR23412:SF15">
    <property type="entry name" value="MESOTHELIN-LIKE PROTEIN"/>
    <property type="match status" value="1"/>
</dbReference>
<dbReference type="InterPro" id="IPR026664">
    <property type="entry name" value="Stereocilin-rel"/>
</dbReference>
<organism evidence="8 9">
    <name type="scientific">Aotus nancymaae</name>
    <name type="common">Ma's night monkey</name>
    <dbReference type="NCBI Taxonomy" id="37293"/>
    <lineage>
        <taxon>Eukaryota</taxon>
        <taxon>Metazoa</taxon>
        <taxon>Chordata</taxon>
        <taxon>Craniata</taxon>
        <taxon>Vertebrata</taxon>
        <taxon>Euteleostomi</taxon>
        <taxon>Mammalia</taxon>
        <taxon>Eutheria</taxon>
        <taxon>Euarchontoglires</taxon>
        <taxon>Primates</taxon>
        <taxon>Haplorrhini</taxon>
        <taxon>Platyrrhini</taxon>
        <taxon>Aotidae</taxon>
        <taxon>Aotus</taxon>
    </lineage>
</organism>